<evidence type="ECO:0000256" key="4">
    <source>
        <dbReference type="ARBA" id="ARBA00010031"/>
    </source>
</evidence>
<dbReference type="InterPro" id="IPR052337">
    <property type="entry name" value="SAT4-like"/>
</dbReference>
<dbReference type="EMBL" id="DS989822">
    <property type="protein sequence ID" value="EFQ98974.1"/>
    <property type="molecule type" value="Genomic_DNA"/>
</dbReference>
<feature type="disulfide bond" evidence="14">
    <location>
        <begin position="52"/>
        <end position="59"/>
    </location>
</feature>
<evidence type="ECO:0000256" key="9">
    <source>
        <dbReference type="ARBA" id="ARBA00022989"/>
    </source>
</evidence>
<evidence type="ECO:0000256" key="11">
    <source>
        <dbReference type="ARBA" id="ARBA00023157"/>
    </source>
</evidence>
<feature type="transmembrane region" description="Helical" evidence="16">
    <location>
        <begin position="338"/>
        <end position="362"/>
    </location>
</feature>
<keyword evidence="8 17" id="KW-0732">Signal</keyword>
<evidence type="ECO:0000313" key="20">
    <source>
        <dbReference type="Proteomes" id="UP000002669"/>
    </source>
</evidence>
<evidence type="ECO:0000256" key="15">
    <source>
        <dbReference type="SAM" id="MobiDB-lite"/>
    </source>
</evidence>
<feature type="chain" id="PRO_5003196728" evidence="17">
    <location>
        <begin position="19"/>
        <end position="441"/>
    </location>
</feature>
<dbReference type="PANTHER" id="PTHR33048">
    <property type="entry name" value="PTH11-LIKE INTEGRAL MEMBRANE PROTEIN (AFU_ORTHOLOGUE AFUA_5G11245)"/>
    <property type="match status" value="1"/>
</dbReference>
<feature type="domain" description="CFEM" evidence="18">
    <location>
        <begin position="7"/>
        <end position="117"/>
    </location>
</feature>
<protein>
    <submittedName>
        <fullName evidence="19">Integral membrane protein</fullName>
    </submittedName>
</protein>
<dbReference type="InterPro" id="IPR008427">
    <property type="entry name" value="Extracellular_membr_CFEM_dom"/>
</dbReference>
<dbReference type="STRING" id="535722.E5QZG9"/>
<dbReference type="eggNOG" id="ENOG502TD8R">
    <property type="taxonomic scope" value="Eukaryota"/>
</dbReference>
<dbReference type="AlphaFoldDB" id="E5QZG9"/>
<keyword evidence="9 16" id="KW-1133">Transmembrane helix</keyword>
<feature type="transmembrane region" description="Helical" evidence="16">
    <location>
        <begin position="301"/>
        <end position="323"/>
    </location>
</feature>
<evidence type="ECO:0000256" key="17">
    <source>
        <dbReference type="SAM" id="SignalP"/>
    </source>
</evidence>
<evidence type="ECO:0000256" key="10">
    <source>
        <dbReference type="ARBA" id="ARBA00023136"/>
    </source>
</evidence>
<feature type="transmembrane region" description="Helical" evidence="16">
    <location>
        <begin position="214"/>
        <end position="236"/>
    </location>
</feature>
<comment type="subcellular location">
    <subcellularLocation>
        <location evidence="2">Membrane</location>
        <topology evidence="2">Lipid-anchor</topology>
        <topology evidence="2">GPI-anchor</topology>
    </subcellularLocation>
    <subcellularLocation>
        <location evidence="1">Membrane</location>
        <topology evidence="1">Multi-pass membrane protein</topology>
    </subcellularLocation>
    <subcellularLocation>
        <location evidence="3">Secreted</location>
    </subcellularLocation>
</comment>
<feature type="region of interest" description="Disordered" evidence="15">
    <location>
        <begin position="372"/>
        <end position="403"/>
    </location>
</feature>
<evidence type="ECO:0000256" key="14">
    <source>
        <dbReference type="PROSITE-ProRule" id="PRU01356"/>
    </source>
</evidence>
<keyword evidence="12" id="KW-0449">Lipoprotein</keyword>
<dbReference type="GO" id="GO:0046872">
    <property type="term" value="F:metal ion binding"/>
    <property type="evidence" value="ECO:0007669"/>
    <property type="project" value="UniProtKB-UniRule"/>
</dbReference>
<gene>
    <name evidence="19" type="ORF">MGYG_01986</name>
</gene>
<feature type="signal peptide" evidence="17">
    <location>
        <begin position="1"/>
        <end position="18"/>
    </location>
</feature>
<dbReference type="Pfam" id="PF05730">
    <property type="entry name" value="CFEM"/>
    <property type="match status" value="1"/>
</dbReference>
<evidence type="ECO:0000256" key="16">
    <source>
        <dbReference type="SAM" id="Phobius"/>
    </source>
</evidence>
<comment type="similarity">
    <text evidence="4">Belongs to the RBT5 family.</text>
</comment>
<keyword evidence="14" id="KW-0349">Heme</keyword>
<evidence type="ECO:0000256" key="3">
    <source>
        <dbReference type="ARBA" id="ARBA00004613"/>
    </source>
</evidence>
<evidence type="ECO:0000256" key="7">
    <source>
        <dbReference type="ARBA" id="ARBA00022692"/>
    </source>
</evidence>
<keyword evidence="6" id="KW-0325">Glycoprotein</keyword>
<feature type="transmembrane region" description="Helical" evidence="16">
    <location>
        <begin position="184"/>
        <end position="207"/>
    </location>
</feature>
<feature type="transmembrane region" description="Helical" evidence="16">
    <location>
        <begin position="101"/>
        <end position="122"/>
    </location>
</feature>
<keyword evidence="20" id="KW-1185">Reference proteome</keyword>
<organism evidence="20">
    <name type="scientific">Arthroderma gypseum (strain ATCC MYA-4604 / CBS 118893)</name>
    <name type="common">Microsporum gypseum</name>
    <dbReference type="NCBI Taxonomy" id="535722"/>
    <lineage>
        <taxon>Eukaryota</taxon>
        <taxon>Fungi</taxon>
        <taxon>Dikarya</taxon>
        <taxon>Ascomycota</taxon>
        <taxon>Pezizomycotina</taxon>
        <taxon>Eurotiomycetes</taxon>
        <taxon>Eurotiomycetidae</taxon>
        <taxon>Onygenales</taxon>
        <taxon>Arthrodermataceae</taxon>
        <taxon>Nannizzia</taxon>
    </lineage>
</organism>
<evidence type="ECO:0000256" key="5">
    <source>
        <dbReference type="ARBA" id="ARBA00022525"/>
    </source>
</evidence>
<evidence type="ECO:0000259" key="18">
    <source>
        <dbReference type="PROSITE" id="PS52012"/>
    </source>
</evidence>
<evidence type="ECO:0000256" key="1">
    <source>
        <dbReference type="ARBA" id="ARBA00004141"/>
    </source>
</evidence>
<keyword evidence="10 16" id="KW-0472">Membrane</keyword>
<feature type="disulfide bond" evidence="14">
    <location>
        <begin position="61"/>
        <end position="94"/>
    </location>
</feature>
<proteinExistence type="inferred from homology"/>
<evidence type="ECO:0000313" key="19">
    <source>
        <dbReference type="EMBL" id="EFQ98974.1"/>
    </source>
</evidence>
<comment type="similarity">
    <text evidence="13">Belongs to the SAT4 family.</text>
</comment>
<evidence type="ECO:0000256" key="12">
    <source>
        <dbReference type="ARBA" id="ARBA00023288"/>
    </source>
</evidence>
<evidence type="ECO:0000256" key="6">
    <source>
        <dbReference type="ARBA" id="ARBA00022622"/>
    </source>
</evidence>
<keyword evidence="11 14" id="KW-1015">Disulfide bond</keyword>
<feature type="transmembrane region" description="Helical" evidence="16">
    <location>
        <begin position="271"/>
        <end position="289"/>
    </location>
</feature>
<dbReference type="VEuPathDB" id="FungiDB:MGYG_01986"/>
<comment type="caution">
    <text evidence="14">Lacks conserved residue(s) required for the propagation of feature annotation.</text>
</comment>
<dbReference type="PANTHER" id="PTHR33048:SF141">
    <property type="entry name" value="INTEGRAL MEMBRANE PROTEIN-RELATED"/>
    <property type="match status" value="1"/>
</dbReference>
<keyword evidence="5" id="KW-0964">Secreted</keyword>
<dbReference type="RefSeq" id="XP_003177926.1">
    <property type="nucleotide sequence ID" value="XM_003177878.1"/>
</dbReference>
<keyword evidence="7 16" id="KW-0812">Transmembrane</keyword>
<dbReference type="GeneID" id="10033262"/>
<evidence type="ECO:0000256" key="2">
    <source>
        <dbReference type="ARBA" id="ARBA00004589"/>
    </source>
</evidence>
<accession>E5QZG9</accession>
<evidence type="ECO:0000256" key="8">
    <source>
        <dbReference type="ARBA" id="ARBA00022729"/>
    </source>
</evidence>
<feature type="compositionally biased region" description="Polar residues" evidence="15">
    <location>
        <begin position="389"/>
        <end position="401"/>
    </location>
</feature>
<dbReference type="PROSITE" id="PS52012">
    <property type="entry name" value="CFEM"/>
    <property type="match status" value="1"/>
</dbReference>
<reference evidence="20" key="1">
    <citation type="journal article" date="2012" name="MBio">
        <title>Comparative genome analysis of Trichophyton rubrum and related dermatophytes reveals candidate genes involved in infection.</title>
        <authorList>
            <person name="Martinez D.A."/>
            <person name="Oliver B.G."/>
            <person name="Graeser Y."/>
            <person name="Goldberg J.M."/>
            <person name="Li W."/>
            <person name="Martinez-Rossi N.M."/>
            <person name="Monod M."/>
            <person name="Shelest E."/>
            <person name="Barton R.C."/>
            <person name="Birch E."/>
            <person name="Brakhage A.A."/>
            <person name="Chen Z."/>
            <person name="Gurr S.J."/>
            <person name="Heiman D."/>
            <person name="Heitman J."/>
            <person name="Kosti I."/>
            <person name="Rossi A."/>
            <person name="Saif S."/>
            <person name="Samalova M."/>
            <person name="Saunders C.W."/>
            <person name="Shea T."/>
            <person name="Summerbell R.C."/>
            <person name="Xu J."/>
            <person name="Young S."/>
            <person name="Zeng Q."/>
            <person name="Birren B.W."/>
            <person name="Cuomo C.A."/>
            <person name="White T.C."/>
        </authorList>
    </citation>
    <scope>NUCLEOTIDE SEQUENCE [LARGE SCALE GENOMIC DNA]</scope>
    <source>
        <strain evidence="20">ATCC MYA-4604 / CBS 118893</strain>
    </source>
</reference>
<dbReference type="GO" id="GO:0005576">
    <property type="term" value="C:extracellular region"/>
    <property type="evidence" value="ECO:0007669"/>
    <property type="project" value="UniProtKB-SubCell"/>
</dbReference>
<dbReference type="GO" id="GO:0098552">
    <property type="term" value="C:side of membrane"/>
    <property type="evidence" value="ECO:0007669"/>
    <property type="project" value="UniProtKB-KW"/>
</dbReference>
<keyword evidence="14" id="KW-0479">Metal-binding</keyword>
<dbReference type="InParanoid" id="E5QZG9"/>
<name>E5QZG9_ARTGP</name>
<feature type="binding site" description="axial binding residue" evidence="14">
    <location>
        <position position="56"/>
    </location>
    <ligand>
        <name>heme</name>
        <dbReference type="ChEBI" id="CHEBI:30413"/>
    </ligand>
    <ligandPart>
        <name>Fe</name>
        <dbReference type="ChEBI" id="CHEBI:18248"/>
    </ligandPart>
</feature>
<dbReference type="OrthoDB" id="2496787at2759"/>
<dbReference type="HOGENOM" id="CLU_028200_6_2_1"/>
<keyword evidence="14" id="KW-0408">Iron</keyword>
<feature type="transmembrane region" description="Helical" evidence="16">
    <location>
        <begin position="143"/>
        <end position="164"/>
    </location>
</feature>
<keyword evidence="6" id="KW-0336">GPI-anchor</keyword>
<dbReference type="OMA" id="NRMAAKS"/>
<sequence>MNLLSIFTLFSVISVALGYPLTVTPQLAPRDQGLVAPQCAVDCQLQVVPTRCSTKDTACLCADEAYQAEVGSCVMANCTSSEALMAKYLGSRACNIPIVPLYPVVDAGTLVPFLAATLFITFRIASKLLHLGSNWGVDDFTIIVAYILAVAVYSIHASMIYYGFGKNIWDIIPQEHITVAFKLFFAYALAYKALISLAKISVGLFLLRIFQSKGFRFLMTTIIVLNGAIAVTWILVDTFRCIPVHLAWTGWKMDEPGKCIDFMTATYVNGFVNITVDTIMVSLPMYEVLKLKLSWRKKVSVMVMLVMGLFVTAIAIVRVVVLFQHDPTKNPTYEMEPLIYWSMIECQVAVICACLPATRVLLLHFAPGALGPPTENESKKSNNSSSNSQPREQPTSDSATLIEQGDGISKTVTYSVDSAVKSQASTSGPCINMVDIDTRTK</sequence>
<evidence type="ECO:0000256" key="13">
    <source>
        <dbReference type="ARBA" id="ARBA00038359"/>
    </source>
</evidence>
<dbReference type="Proteomes" id="UP000002669">
    <property type="component" value="Unassembled WGS sequence"/>
</dbReference>
<dbReference type="InterPro" id="IPR049326">
    <property type="entry name" value="Rhodopsin_dom_fungi"/>
</dbReference>
<dbReference type="Pfam" id="PF20684">
    <property type="entry name" value="Fung_rhodopsin"/>
    <property type="match status" value="1"/>
</dbReference>